<dbReference type="Gene3D" id="1.20.1070.10">
    <property type="entry name" value="Rhodopsin 7-helix transmembrane proteins"/>
    <property type="match status" value="1"/>
</dbReference>
<protein>
    <submittedName>
        <fullName evidence="11">Putative Adhesion G protein-coupled receptor B3</fullName>
    </submittedName>
</protein>
<accession>A0A162SAB1</accession>
<feature type="chain" id="PRO_5007839654" evidence="8">
    <location>
        <begin position="20"/>
        <end position="1089"/>
    </location>
</feature>
<feature type="signal peptide" evidence="8">
    <location>
        <begin position="1"/>
        <end position="19"/>
    </location>
</feature>
<feature type="region of interest" description="Disordered" evidence="6">
    <location>
        <begin position="215"/>
        <end position="245"/>
    </location>
</feature>
<feature type="compositionally biased region" description="Polar residues" evidence="6">
    <location>
        <begin position="945"/>
        <end position="975"/>
    </location>
</feature>
<feature type="transmembrane region" description="Helical" evidence="7">
    <location>
        <begin position="762"/>
        <end position="790"/>
    </location>
</feature>
<feature type="transmembrane region" description="Helical" evidence="7">
    <location>
        <begin position="690"/>
        <end position="710"/>
    </location>
</feature>
<feature type="transmembrane region" description="Helical" evidence="7">
    <location>
        <begin position="878"/>
        <end position="900"/>
    </location>
</feature>
<evidence type="ECO:0000256" key="5">
    <source>
        <dbReference type="ARBA" id="ARBA00023157"/>
    </source>
</evidence>
<evidence type="ECO:0000256" key="7">
    <source>
        <dbReference type="SAM" id="Phobius"/>
    </source>
</evidence>
<dbReference type="Gene3D" id="2.60.220.50">
    <property type="match status" value="1"/>
</dbReference>
<feature type="region of interest" description="Disordered" evidence="6">
    <location>
        <begin position="921"/>
        <end position="1031"/>
    </location>
</feature>
<name>A0A162SAB1_9CRUS</name>
<comment type="caution">
    <text evidence="11">The sequence shown here is derived from an EMBL/GenBank/DDBJ whole genome shotgun (WGS) entry which is preliminary data.</text>
</comment>
<feature type="transmembrane region" description="Helical" evidence="7">
    <location>
        <begin position="658"/>
        <end position="678"/>
    </location>
</feature>
<evidence type="ECO:0000313" key="12">
    <source>
        <dbReference type="Proteomes" id="UP000076858"/>
    </source>
</evidence>
<keyword evidence="3 7" id="KW-1133">Transmembrane helix</keyword>
<dbReference type="SMART" id="SM00303">
    <property type="entry name" value="GPS"/>
    <property type="match status" value="1"/>
</dbReference>
<feature type="transmembrane region" description="Helical" evidence="7">
    <location>
        <begin position="722"/>
        <end position="742"/>
    </location>
</feature>
<feature type="domain" description="G-protein coupled receptors family 2 profile 2" evidence="10">
    <location>
        <begin position="656"/>
        <end position="901"/>
    </location>
</feature>
<feature type="transmembrane region" description="Helical" evidence="7">
    <location>
        <begin position="850"/>
        <end position="872"/>
    </location>
</feature>
<keyword evidence="5" id="KW-1015">Disulfide bond</keyword>
<dbReference type="AlphaFoldDB" id="A0A162SAB1"/>
<dbReference type="InterPro" id="IPR057244">
    <property type="entry name" value="GAIN_B"/>
</dbReference>
<evidence type="ECO:0000256" key="3">
    <source>
        <dbReference type="ARBA" id="ARBA00022989"/>
    </source>
</evidence>
<dbReference type="PROSITE" id="PS50221">
    <property type="entry name" value="GAIN_B"/>
    <property type="match status" value="1"/>
</dbReference>
<dbReference type="PRINTS" id="PR00249">
    <property type="entry name" value="GPCRSECRETIN"/>
</dbReference>
<comment type="subcellular location">
    <subcellularLocation>
        <location evidence="1">Membrane</location>
        <topology evidence="1">Multi-pass membrane protein</topology>
    </subcellularLocation>
</comment>
<keyword evidence="11" id="KW-0675">Receptor</keyword>
<feature type="transmembrane region" description="Helical" evidence="7">
    <location>
        <begin position="810"/>
        <end position="829"/>
    </location>
</feature>
<feature type="domain" description="GAIN-B" evidence="9">
    <location>
        <begin position="463"/>
        <end position="650"/>
    </location>
</feature>
<dbReference type="Pfam" id="PF01825">
    <property type="entry name" value="GPS"/>
    <property type="match status" value="1"/>
</dbReference>
<sequence length="1089" mass="121958">MLGSMLSAFMLAVNLLSRGGNNVWKQSNVRSLGCYSPFDLQAVVTNGAGSNEIGFSACFMCYTNFILIRGVQCMCIDDRTINELIPVDETYCDILCDEISQPSNNETFMCGGNLGANFYCNRQAGSICLDANPNQSAKNIYRNFDADDEDDFQLMLPCLDLGCGRPETKDRINLVYAEYFPNLNPEDCIIYCTYVKTSYAHAGWISSNNQETTAESTISSSTSAPTTFETTSDNIPSSTTKPTLVPESNHKSCPCVATDMYHVNWTIRANTTKTQTCRPGAQGTASWSCDLIANQCSLRTKQPNFDDCQSQELQEIADEIADYDTELNTVWENLLDFTQPNDTYFGHEIDYILGLVTDLLDRQDEEMNDTSNHLEFQINTTQSGVRILNNLISHDLQWEQLDQSNRSQSALLLLNVSEDMSFRLADVAEMDNLSLRCEIQLTNLTFSSSYWDGGPKEVYDCYLNAVTASEVFLQFPSSSQFNSDSTYLLLPEEAVAVGRRHKAAGLLISHSILQQLLPGQNSVAGDQKQINSPLISYSLRNDETDEENVSKNTNIPEGTFVQFVYQHAKEAKDPPVRILHRDLDPGIPVLYSIEYYLQGIFGLTSFNVDGTTWIWDGQGCTLESTNRTHTLCKCSHLTGFSALMDFHEYTGESRPLEITSFTCSLASAISLAITFTVLTVLRSIKTDRTVITQNLCVFLMVSHILALTTLDRHYLKLDDVTCAIMGVLLHFSLLVSFMWMGIEGVRLCRMVVYVFNLCDWTFYYVLAANLVPSIIVGTTLFVAHFTTGIIPAYAGDETCWLNGENYKWSFAGPIAVIIIANMVFAIIAVRSSWNLKQNIDRSIEEKIRNAAALSLSLTCLLGISWLSGFLLYTETLVFAYIFTITNGLQGVTIMLFRCILNDEVRNAIKERWRRHRDNRMGKWSSTMTNNTNSQRRQSVVGPESKSGTNRKLTQTNSRLSNLSNATKTTETTIVPNNRLPERMQRRNLRTFSGSEFSETEYSSGTRGSFSSTGSYRPNSSEKQEPITVNNGVRESRRVSFLVQDPTLPSTSLSSGFYQVNPNNLSNNTSVVSRRPGHLMFLEQDPSAFF</sequence>
<gene>
    <name evidence="11" type="ORF">APZ42_012018</name>
</gene>
<dbReference type="Pfam" id="PF00002">
    <property type="entry name" value="7tm_2"/>
    <property type="match status" value="1"/>
</dbReference>
<keyword evidence="12" id="KW-1185">Reference proteome</keyword>
<dbReference type="GO" id="GO:0005886">
    <property type="term" value="C:plasma membrane"/>
    <property type="evidence" value="ECO:0007669"/>
    <property type="project" value="UniProtKB-SubCell"/>
</dbReference>
<evidence type="ECO:0000256" key="8">
    <source>
        <dbReference type="SAM" id="SignalP"/>
    </source>
</evidence>
<dbReference type="InterPro" id="IPR046338">
    <property type="entry name" value="GAIN_dom_sf"/>
</dbReference>
<feature type="compositionally biased region" description="Polar residues" evidence="6">
    <location>
        <begin position="989"/>
        <end position="1000"/>
    </location>
</feature>
<feature type="compositionally biased region" description="Polar residues" evidence="6">
    <location>
        <begin position="228"/>
        <end position="242"/>
    </location>
</feature>
<organism evidence="11 12">
    <name type="scientific">Daphnia magna</name>
    <dbReference type="NCBI Taxonomy" id="35525"/>
    <lineage>
        <taxon>Eukaryota</taxon>
        <taxon>Metazoa</taxon>
        <taxon>Ecdysozoa</taxon>
        <taxon>Arthropoda</taxon>
        <taxon>Crustacea</taxon>
        <taxon>Branchiopoda</taxon>
        <taxon>Diplostraca</taxon>
        <taxon>Cladocera</taxon>
        <taxon>Anomopoda</taxon>
        <taxon>Daphniidae</taxon>
        <taxon>Daphnia</taxon>
    </lineage>
</organism>
<dbReference type="PROSITE" id="PS50261">
    <property type="entry name" value="G_PROTEIN_RECEP_F2_4"/>
    <property type="match status" value="1"/>
</dbReference>
<dbReference type="GO" id="GO:0004930">
    <property type="term" value="F:G protein-coupled receptor activity"/>
    <property type="evidence" value="ECO:0007669"/>
    <property type="project" value="InterPro"/>
</dbReference>
<dbReference type="PANTHER" id="PTHR12011:SF347">
    <property type="entry name" value="FI21270P1-RELATED"/>
    <property type="match status" value="1"/>
</dbReference>
<keyword evidence="2 7" id="KW-0812">Transmembrane</keyword>
<proteinExistence type="predicted"/>
<dbReference type="InterPro" id="IPR000832">
    <property type="entry name" value="GPCR_2_secretin-like"/>
</dbReference>
<feature type="compositionally biased region" description="Polar residues" evidence="6">
    <location>
        <begin position="923"/>
        <end position="937"/>
    </location>
</feature>
<evidence type="ECO:0000256" key="2">
    <source>
        <dbReference type="ARBA" id="ARBA00022692"/>
    </source>
</evidence>
<evidence type="ECO:0000313" key="11">
    <source>
        <dbReference type="EMBL" id="KZS21128.1"/>
    </source>
</evidence>
<reference evidence="11 12" key="1">
    <citation type="submission" date="2016-03" db="EMBL/GenBank/DDBJ databases">
        <title>EvidentialGene: Evidence-directed Construction of Genes on Genomes.</title>
        <authorList>
            <person name="Gilbert D.G."/>
            <person name="Choi J.-H."/>
            <person name="Mockaitis K."/>
            <person name="Colbourne J."/>
            <person name="Pfrender M."/>
        </authorList>
    </citation>
    <scope>NUCLEOTIDE SEQUENCE [LARGE SCALE GENOMIC DNA]</scope>
    <source>
        <strain evidence="11 12">Xinb3</strain>
        <tissue evidence="11">Complete organism</tissue>
    </source>
</reference>
<feature type="compositionally biased region" description="Low complexity" evidence="6">
    <location>
        <begin position="1001"/>
        <end position="1016"/>
    </location>
</feature>
<dbReference type="SUPFAM" id="SSF81321">
    <property type="entry name" value="Family A G protein-coupled receptor-like"/>
    <property type="match status" value="1"/>
</dbReference>
<keyword evidence="4 7" id="KW-0472">Membrane</keyword>
<evidence type="ECO:0000256" key="6">
    <source>
        <dbReference type="SAM" id="MobiDB-lite"/>
    </source>
</evidence>
<evidence type="ECO:0000256" key="4">
    <source>
        <dbReference type="ARBA" id="ARBA00023136"/>
    </source>
</evidence>
<evidence type="ECO:0000256" key="1">
    <source>
        <dbReference type="ARBA" id="ARBA00004141"/>
    </source>
</evidence>
<evidence type="ECO:0000259" key="10">
    <source>
        <dbReference type="PROSITE" id="PS50261"/>
    </source>
</evidence>
<dbReference type="EMBL" id="LRGB01000082">
    <property type="protein sequence ID" value="KZS21128.1"/>
    <property type="molecule type" value="Genomic_DNA"/>
</dbReference>
<dbReference type="Proteomes" id="UP000076858">
    <property type="component" value="Unassembled WGS sequence"/>
</dbReference>
<dbReference type="InterPro" id="IPR000203">
    <property type="entry name" value="GPS"/>
</dbReference>
<keyword evidence="8" id="KW-0732">Signal</keyword>
<dbReference type="OrthoDB" id="6359515at2759"/>
<dbReference type="STRING" id="35525.A0A162SAB1"/>
<feature type="compositionally biased region" description="Low complexity" evidence="6">
    <location>
        <begin position="215"/>
        <end position="227"/>
    </location>
</feature>
<dbReference type="InterPro" id="IPR017981">
    <property type="entry name" value="GPCR_2-like_7TM"/>
</dbReference>
<dbReference type="PANTHER" id="PTHR12011">
    <property type="entry name" value="ADHESION G-PROTEIN COUPLED RECEPTOR"/>
    <property type="match status" value="1"/>
</dbReference>
<evidence type="ECO:0000259" key="9">
    <source>
        <dbReference type="PROSITE" id="PS50221"/>
    </source>
</evidence>
<dbReference type="GO" id="GO:0007166">
    <property type="term" value="P:cell surface receptor signaling pathway"/>
    <property type="evidence" value="ECO:0007669"/>
    <property type="project" value="InterPro"/>
</dbReference>